<protein>
    <recommendedName>
        <fullName evidence="5">Transporter</fullName>
    </recommendedName>
</protein>
<dbReference type="EMBL" id="BMHK01000002">
    <property type="protein sequence ID" value="GGB88825.1"/>
    <property type="molecule type" value="Genomic_DNA"/>
</dbReference>
<organism evidence="3 4">
    <name type="scientific">Novosphingobium endophyticum</name>
    <dbReference type="NCBI Taxonomy" id="1955250"/>
    <lineage>
        <taxon>Bacteria</taxon>
        <taxon>Pseudomonadati</taxon>
        <taxon>Pseudomonadota</taxon>
        <taxon>Alphaproteobacteria</taxon>
        <taxon>Sphingomonadales</taxon>
        <taxon>Sphingomonadaceae</taxon>
        <taxon>Novosphingobium</taxon>
    </lineage>
</organism>
<sequence length="440" mass="48020">MRQRFHAAASSPGIKGVTNMERNAQGLSRACLLPVAVVLSMTAAEAHAQDVTIEASAEQRLEMLEMHLQQQQTEIDALKRLLREQDDALAIVRGLGTGAQDQPVLPRQVQAAAAAPPAAPVGEAPPSESRKEQVRAQVQAVPEGQGVLTPRGMLNLEPSITYVQSSTDRLVFRGIELVPGIQIGLIEASSADRNTILATSTMRYGLTNRLEAEVRIPFVYRHDTVEFVQQRDEGIVRTLKFEETDIGDVEFALRYQLNNPKRGQQPIFVGSIRVKSDTGIGPFDIDYDEFGIATDVATGSGFWSVQPGLSFLLPSDPVVIYGSANYLFNIARDIDQTIGGASVGRVDPGDAITGNLGFGFALNPRFSFSLGYEHAYIFPTKTEIGDTLQKSRRLQVGSFSFGMSYRLSEEQSMNWSFQFGATKDAPNVAVTLRLPLNVGF</sequence>
<dbReference type="AlphaFoldDB" id="A0A916TP03"/>
<evidence type="ECO:0000256" key="1">
    <source>
        <dbReference type="SAM" id="Coils"/>
    </source>
</evidence>
<dbReference type="SUPFAM" id="SSF56925">
    <property type="entry name" value="OMPA-like"/>
    <property type="match status" value="1"/>
</dbReference>
<proteinExistence type="predicted"/>
<evidence type="ECO:0000313" key="3">
    <source>
        <dbReference type="EMBL" id="GGB88825.1"/>
    </source>
</evidence>
<name>A0A916TP03_9SPHN</name>
<feature type="region of interest" description="Disordered" evidence="2">
    <location>
        <begin position="110"/>
        <end position="131"/>
    </location>
</feature>
<accession>A0A916TP03</accession>
<feature type="coiled-coil region" evidence="1">
    <location>
        <begin position="54"/>
        <end position="88"/>
    </location>
</feature>
<feature type="compositionally biased region" description="Low complexity" evidence="2">
    <location>
        <begin position="110"/>
        <end position="126"/>
    </location>
</feature>
<evidence type="ECO:0000313" key="4">
    <source>
        <dbReference type="Proteomes" id="UP000608154"/>
    </source>
</evidence>
<comment type="caution">
    <text evidence="3">The sequence shown here is derived from an EMBL/GenBank/DDBJ whole genome shotgun (WGS) entry which is preliminary data.</text>
</comment>
<keyword evidence="4" id="KW-1185">Reference proteome</keyword>
<reference evidence="3" key="2">
    <citation type="submission" date="2020-09" db="EMBL/GenBank/DDBJ databases">
        <authorList>
            <person name="Sun Q."/>
            <person name="Zhou Y."/>
        </authorList>
    </citation>
    <scope>NUCLEOTIDE SEQUENCE</scope>
    <source>
        <strain evidence="3">CGMCC 1.15095</strain>
    </source>
</reference>
<dbReference type="InterPro" id="IPR011250">
    <property type="entry name" value="OMP/PagP_B-barrel"/>
</dbReference>
<keyword evidence="1" id="KW-0175">Coiled coil</keyword>
<reference evidence="3" key="1">
    <citation type="journal article" date="2014" name="Int. J. Syst. Evol. Microbiol.">
        <title>Complete genome sequence of Corynebacterium casei LMG S-19264T (=DSM 44701T), isolated from a smear-ripened cheese.</title>
        <authorList>
            <consortium name="US DOE Joint Genome Institute (JGI-PGF)"/>
            <person name="Walter F."/>
            <person name="Albersmeier A."/>
            <person name="Kalinowski J."/>
            <person name="Ruckert C."/>
        </authorList>
    </citation>
    <scope>NUCLEOTIDE SEQUENCE</scope>
    <source>
        <strain evidence="3">CGMCC 1.15095</strain>
    </source>
</reference>
<dbReference type="InterPro" id="IPR025737">
    <property type="entry name" value="FApF"/>
</dbReference>
<gene>
    <name evidence="3" type="ORF">GCM10011494_03910</name>
</gene>
<dbReference type="Pfam" id="PF13557">
    <property type="entry name" value="Phenol_MetA_deg"/>
    <property type="match status" value="1"/>
</dbReference>
<dbReference type="RefSeq" id="WP_188767778.1">
    <property type="nucleotide sequence ID" value="NZ_BMHK01000002.1"/>
</dbReference>
<dbReference type="Proteomes" id="UP000608154">
    <property type="component" value="Unassembled WGS sequence"/>
</dbReference>
<evidence type="ECO:0000256" key="2">
    <source>
        <dbReference type="SAM" id="MobiDB-lite"/>
    </source>
</evidence>
<evidence type="ECO:0008006" key="5">
    <source>
        <dbReference type="Google" id="ProtNLM"/>
    </source>
</evidence>